<feature type="chain" id="PRO_5035159017" evidence="1">
    <location>
        <begin position="20"/>
        <end position="122"/>
    </location>
</feature>
<feature type="non-terminal residue" evidence="2">
    <location>
        <position position="122"/>
    </location>
</feature>
<evidence type="ECO:0000313" key="3">
    <source>
        <dbReference type="Proteomes" id="UP000708208"/>
    </source>
</evidence>
<dbReference type="Proteomes" id="UP000708208">
    <property type="component" value="Unassembled WGS sequence"/>
</dbReference>
<evidence type="ECO:0000256" key="1">
    <source>
        <dbReference type="SAM" id="SignalP"/>
    </source>
</evidence>
<feature type="signal peptide" evidence="1">
    <location>
        <begin position="1"/>
        <end position="19"/>
    </location>
</feature>
<sequence>GFTALFLFSLFAYATRTISRLLELGHQFRIATRRLEEVLARPETHSEVPYNLQDDTDDAIRLERVCIGRRGSSNNPSNPSWQDSDEALLTTSETDGSVIFGDISLTVKKGRFIGICGLVGSG</sequence>
<keyword evidence="3" id="KW-1185">Reference proteome</keyword>
<keyword evidence="1" id="KW-0732">Signal</keyword>
<organism evidence="2 3">
    <name type="scientific">Allacma fusca</name>
    <dbReference type="NCBI Taxonomy" id="39272"/>
    <lineage>
        <taxon>Eukaryota</taxon>
        <taxon>Metazoa</taxon>
        <taxon>Ecdysozoa</taxon>
        <taxon>Arthropoda</taxon>
        <taxon>Hexapoda</taxon>
        <taxon>Collembola</taxon>
        <taxon>Symphypleona</taxon>
        <taxon>Sminthuridae</taxon>
        <taxon>Allacma</taxon>
    </lineage>
</organism>
<protein>
    <submittedName>
        <fullName evidence="2">Uncharacterized protein</fullName>
    </submittedName>
</protein>
<reference evidence="2" key="1">
    <citation type="submission" date="2021-06" db="EMBL/GenBank/DDBJ databases">
        <authorList>
            <person name="Hodson N. C."/>
            <person name="Mongue J. A."/>
            <person name="Jaron S. K."/>
        </authorList>
    </citation>
    <scope>NUCLEOTIDE SEQUENCE</scope>
</reference>
<feature type="non-terminal residue" evidence="2">
    <location>
        <position position="1"/>
    </location>
</feature>
<dbReference type="OrthoDB" id="6500128at2759"/>
<dbReference type="AlphaFoldDB" id="A0A8J2IYV0"/>
<gene>
    <name evidence="2" type="ORF">AFUS01_LOCUS529</name>
</gene>
<dbReference type="EMBL" id="CAJVCH010002532">
    <property type="protein sequence ID" value="CAG7644761.1"/>
    <property type="molecule type" value="Genomic_DNA"/>
</dbReference>
<proteinExistence type="predicted"/>
<accession>A0A8J2IYV0</accession>
<name>A0A8J2IYV0_9HEXA</name>
<comment type="caution">
    <text evidence="2">The sequence shown here is derived from an EMBL/GenBank/DDBJ whole genome shotgun (WGS) entry which is preliminary data.</text>
</comment>
<evidence type="ECO:0000313" key="2">
    <source>
        <dbReference type="EMBL" id="CAG7644761.1"/>
    </source>
</evidence>